<dbReference type="EMBL" id="NCKV01021137">
    <property type="protein sequence ID" value="RWS19971.1"/>
    <property type="molecule type" value="Genomic_DNA"/>
</dbReference>
<dbReference type="VEuPathDB" id="VectorBase:LDEU012069"/>
<sequence>MLFIRNSISHYLPIILLQKVTQNHICIREVASLANKAKVKVLVSISIAVNINEVNVGIVGAGVSGLYAALMLRELEIN</sequence>
<comment type="caution">
    <text evidence="1">The sequence shown here is derived from an EMBL/GenBank/DDBJ whole genome shotgun (WGS) entry which is preliminary data.</text>
</comment>
<dbReference type="AlphaFoldDB" id="A0A443RX77"/>
<evidence type="ECO:0000313" key="1">
    <source>
        <dbReference type="EMBL" id="RWS19971.1"/>
    </source>
</evidence>
<organism evidence="1 2">
    <name type="scientific">Leptotrombidium deliense</name>
    <dbReference type="NCBI Taxonomy" id="299467"/>
    <lineage>
        <taxon>Eukaryota</taxon>
        <taxon>Metazoa</taxon>
        <taxon>Ecdysozoa</taxon>
        <taxon>Arthropoda</taxon>
        <taxon>Chelicerata</taxon>
        <taxon>Arachnida</taxon>
        <taxon>Acari</taxon>
        <taxon>Acariformes</taxon>
        <taxon>Trombidiformes</taxon>
        <taxon>Prostigmata</taxon>
        <taxon>Anystina</taxon>
        <taxon>Parasitengona</taxon>
        <taxon>Trombiculoidea</taxon>
        <taxon>Trombiculidae</taxon>
        <taxon>Leptotrombidium</taxon>
    </lineage>
</organism>
<evidence type="ECO:0000313" key="2">
    <source>
        <dbReference type="Proteomes" id="UP000288716"/>
    </source>
</evidence>
<dbReference type="Proteomes" id="UP000288716">
    <property type="component" value="Unassembled WGS sequence"/>
</dbReference>
<protein>
    <submittedName>
        <fullName evidence="1">Uncharacterized protein</fullName>
    </submittedName>
</protein>
<gene>
    <name evidence="1" type="ORF">B4U80_14342</name>
</gene>
<keyword evidence="2" id="KW-1185">Reference proteome</keyword>
<reference evidence="1 2" key="1">
    <citation type="journal article" date="2018" name="Gigascience">
        <title>Genomes of trombidid mites reveal novel predicted allergens and laterally-transferred genes associated with secondary metabolism.</title>
        <authorList>
            <person name="Dong X."/>
            <person name="Chaisiri K."/>
            <person name="Xia D."/>
            <person name="Armstrong S.D."/>
            <person name="Fang Y."/>
            <person name="Donnelly M.J."/>
            <person name="Kadowaki T."/>
            <person name="McGarry J.W."/>
            <person name="Darby A.C."/>
            <person name="Makepeace B.L."/>
        </authorList>
    </citation>
    <scope>NUCLEOTIDE SEQUENCE [LARGE SCALE GENOMIC DNA]</scope>
    <source>
        <strain evidence="1">UoL-UT</strain>
    </source>
</reference>
<proteinExistence type="predicted"/>
<name>A0A443RX77_9ACAR</name>
<accession>A0A443RX77</accession>